<dbReference type="EMBL" id="CP065725">
    <property type="protein sequence ID" value="QPT40295.1"/>
    <property type="molecule type" value="Genomic_DNA"/>
</dbReference>
<comment type="function">
    <text evidence="8">Catalyzes the complex heterocyclic radical-mediated conversion of 6-carboxy-5,6,7,8-tetrahydropterin (CPH4) to 7-carboxy-7-deazaguanine (CDG), a step common to the biosynthetic pathways of all 7-deazapurine-containing compounds.</text>
</comment>
<name>A0A7T3BSE2_9BURK</name>
<gene>
    <name evidence="8" type="primary">queE</name>
    <name evidence="10" type="ORF">I6G29_01285</name>
</gene>
<dbReference type="Pfam" id="PF04055">
    <property type="entry name" value="Radical_SAM"/>
    <property type="match status" value="1"/>
</dbReference>
<dbReference type="PROSITE" id="PS51918">
    <property type="entry name" value="RADICAL_SAM"/>
    <property type="match status" value="1"/>
</dbReference>
<sequence length="248" mass="27715">MREIEVVSEKQRVIRLSSETAGSAEEPQFRIAEIFESLQGEGYNTGMPAIFIRLGRCDLACSWCDTDYMRFNYVPLSQVLAMLQGYTARNIIITGGEPVVHPRLGSLLDALKERGYTLCIETNGLHQVPEQIDYIATSPKACYAERYVGGGLTEADEVRIVVDVSGVSADVGGELQPSDSEYSFEVTEKERQFMHFAQAMAQKISAKQYYLSPLEEEGEMNIHQTIRLIGLLNVTEQANKVRLLHKNG</sequence>
<comment type="cofactor">
    <cofactor evidence="8">
        <name>[4Fe-4S] cluster</name>
        <dbReference type="ChEBI" id="CHEBI:49883"/>
    </cofactor>
    <text evidence="8">Binds 1 [4Fe-4S] cluster. The cluster is coordinated with 3 cysteines and an exchangeable S-adenosyl-L-methionine.</text>
</comment>
<feature type="binding site" evidence="8">
    <location>
        <begin position="38"/>
        <end position="40"/>
    </location>
    <ligand>
        <name>substrate</name>
    </ligand>
</feature>
<evidence type="ECO:0000256" key="5">
    <source>
        <dbReference type="ARBA" id="ARBA00023004"/>
    </source>
</evidence>
<feature type="binding site" evidence="8">
    <location>
        <position position="57"/>
    </location>
    <ligand>
        <name>[4Fe-4S] cluster</name>
        <dbReference type="ChEBI" id="CHEBI:49883"/>
        <note>4Fe-4S-S-AdoMet</note>
    </ligand>
</feature>
<comment type="pathway">
    <text evidence="8">Purine metabolism; 7-cyano-7-deazaguanine biosynthesis.</text>
</comment>
<evidence type="ECO:0000313" key="10">
    <source>
        <dbReference type="EMBL" id="QPT40295.1"/>
    </source>
</evidence>
<evidence type="ECO:0000256" key="3">
    <source>
        <dbReference type="ARBA" id="ARBA00022723"/>
    </source>
</evidence>
<keyword evidence="3 8" id="KW-0479">Metal-binding</keyword>
<comment type="cofactor">
    <cofactor evidence="8">
        <name>Mg(2+)</name>
        <dbReference type="ChEBI" id="CHEBI:18420"/>
    </cofactor>
</comment>
<evidence type="ECO:0000256" key="6">
    <source>
        <dbReference type="ARBA" id="ARBA00023014"/>
    </source>
</evidence>
<evidence type="ECO:0000256" key="2">
    <source>
        <dbReference type="ARBA" id="ARBA00022691"/>
    </source>
</evidence>
<feature type="binding site" evidence="8">
    <location>
        <position position="53"/>
    </location>
    <ligand>
        <name>substrate</name>
    </ligand>
</feature>
<keyword evidence="11" id="KW-1185">Reference proteome</keyword>
<dbReference type="SUPFAM" id="SSF102114">
    <property type="entry name" value="Radical SAM enzymes"/>
    <property type="match status" value="1"/>
</dbReference>
<feature type="binding site" evidence="8">
    <location>
        <begin position="63"/>
        <end position="65"/>
    </location>
    <ligand>
        <name>S-adenosyl-L-methionine</name>
        <dbReference type="ChEBI" id="CHEBI:59789"/>
    </ligand>
</feature>
<evidence type="ECO:0000259" key="9">
    <source>
        <dbReference type="PROSITE" id="PS51918"/>
    </source>
</evidence>
<dbReference type="Proteomes" id="UP000594903">
    <property type="component" value="Chromosome"/>
</dbReference>
<feature type="binding site" evidence="8">
    <location>
        <begin position="138"/>
        <end position="140"/>
    </location>
    <ligand>
        <name>S-adenosyl-L-methionine</name>
        <dbReference type="ChEBI" id="CHEBI:59789"/>
    </ligand>
</feature>
<dbReference type="PANTHER" id="PTHR42836">
    <property type="entry name" value="7-CARBOXY-7-DEAZAGUANINE SYNTHASE"/>
    <property type="match status" value="1"/>
</dbReference>
<comment type="catalytic activity">
    <reaction evidence="8">
        <text>6-carboxy-5,6,7,8-tetrahydropterin + H(+) = 7-carboxy-7-carbaguanine + NH4(+)</text>
        <dbReference type="Rhea" id="RHEA:27974"/>
        <dbReference type="ChEBI" id="CHEBI:15378"/>
        <dbReference type="ChEBI" id="CHEBI:28938"/>
        <dbReference type="ChEBI" id="CHEBI:61032"/>
        <dbReference type="ChEBI" id="CHEBI:61036"/>
        <dbReference type="EC" id="4.3.99.3"/>
    </reaction>
</comment>
<keyword evidence="4 8" id="KW-0460">Magnesium</keyword>
<organism evidence="10 11">
    <name type="scientific">Oligella ureolytica</name>
    <dbReference type="NCBI Taxonomy" id="90244"/>
    <lineage>
        <taxon>Bacteria</taxon>
        <taxon>Pseudomonadati</taxon>
        <taxon>Pseudomonadota</taxon>
        <taxon>Betaproteobacteria</taxon>
        <taxon>Burkholderiales</taxon>
        <taxon>Alcaligenaceae</taxon>
        <taxon>Oligella</taxon>
    </lineage>
</organism>
<feature type="binding site" evidence="8">
    <location>
        <position position="61"/>
    </location>
    <ligand>
        <name>[4Fe-4S] cluster</name>
        <dbReference type="ChEBI" id="CHEBI:49883"/>
        <note>4Fe-4S-S-AdoMet</note>
    </ligand>
</feature>
<reference evidence="10 11" key="1">
    <citation type="submission" date="2020-12" db="EMBL/GenBank/DDBJ databases">
        <title>FDA dAtabase for Regulatory Grade micrObial Sequences (FDA-ARGOS): Supporting development and validation of Infectious Disease Dx tests.</title>
        <authorList>
            <person name="Sproer C."/>
            <person name="Gronow S."/>
            <person name="Severitt S."/>
            <person name="Schroder I."/>
            <person name="Tallon L."/>
            <person name="Sadzewicz L."/>
            <person name="Zhao X."/>
            <person name="Boylan J."/>
            <person name="Ott S."/>
            <person name="Bowen H."/>
            <person name="Vavikolanu K."/>
            <person name="Mehta A."/>
            <person name="Aluvathingal J."/>
            <person name="Nadendla S."/>
            <person name="Lowell S."/>
            <person name="Myers T."/>
            <person name="Yan Y."/>
            <person name="Sichtig H."/>
        </authorList>
    </citation>
    <scope>NUCLEOTIDE SEQUENCE [LARGE SCALE GENOMIC DNA]</scope>
    <source>
        <strain evidence="10 11">FDAARGOS_872</strain>
    </source>
</reference>
<keyword evidence="7 8" id="KW-0456">Lyase</keyword>
<comment type="subunit">
    <text evidence="8">Homodimer.</text>
</comment>
<keyword evidence="2 8" id="KW-0949">S-adenosyl-L-methionine</keyword>
<comment type="similarity">
    <text evidence="8">Belongs to the radical SAM superfamily. 7-carboxy-7-deazaguanine synthase family.</text>
</comment>
<dbReference type="InterPro" id="IPR013785">
    <property type="entry name" value="Aldolase_TIM"/>
</dbReference>
<feature type="binding site" evidence="8">
    <location>
        <position position="64"/>
    </location>
    <ligand>
        <name>[4Fe-4S] cluster</name>
        <dbReference type="ChEBI" id="CHEBI:49883"/>
        <note>4Fe-4S-S-AdoMet</note>
    </ligand>
</feature>
<evidence type="ECO:0000256" key="1">
    <source>
        <dbReference type="ARBA" id="ARBA00022485"/>
    </source>
</evidence>
<feature type="binding site" evidence="8">
    <location>
        <position position="94"/>
    </location>
    <ligand>
        <name>substrate</name>
    </ligand>
</feature>
<dbReference type="EC" id="4.3.99.3" evidence="8"/>
<evidence type="ECO:0000313" key="11">
    <source>
        <dbReference type="Proteomes" id="UP000594903"/>
    </source>
</evidence>
<proteinExistence type="inferred from homology"/>
<comment type="cofactor">
    <cofactor evidence="8">
        <name>S-adenosyl-L-methionine</name>
        <dbReference type="ChEBI" id="CHEBI:59789"/>
    </cofactor>
    <text evidence="8">Binds 1 S-adenosyl-L-methionine per subunit.</text>
</comment>
<dbReference type="SFLD" id="SFLDS00029">
    <property type="entry name" value="Radical_SAM"/>
    <property type="match status" value="1"/>
</dbReference>
<keyword evidence="8" id="KW-0671">Queuosine biosynthesis</keyword>
<evidence type="ECO:0000256" key="8">
    <source>
        <dbReference type="HAMAP-Rule" id="MF_00917"/>
    </source>
</evidence>
<feature type="binding site" evidence="8">
    <location>
        <position position="66"/>
    </location>
    <ligand>
        <name>Mg(2+)</name>
        <dbReference type="ChEBI" id="CHEBI:18420"/>
    </ligand>
</feature>
<dbReference type="InterPro" id="IPR007197">
    <property type="entry name" value="rSAM"/>
</dbReference>
<keyword evidence="1 8" id="KW-0004">4Fe-4S</keyword>
<evidence type="ECO:0000256" key="7">
    <source>
        <dbReference type="ARBA" id="ARBA00023239"/>
    </source>
</evidence>
<comment type="caution">
    <text evidence="8">Lacks conserved residue(s) required for the propagation of feature annotation.</text>
</comment>
<protein>
    <recommendedName>
        <fullName evidence="8">7-carboxy-7-deazaguanine synthase</fullName>
        <shortName evidence="8">CDG synthase</shortName>
        <ecNumber evidence="8">4.3.99.3</ecNumber>
    </recommendedName>
    <alternativeName>
        <fullName evidence="8">Queuosine biosynthesis protein QueE</fullName>
    </alternativeName>
</protein>
<dbReference type="Gene3D" id="3.20.20.70">
    <property type="entry name" value="Aldolase class I"/>
    <property type="match status" value="1"/>
</dbReference>
<dbReference type="PANTHER" id="PTHR42836:SF1">
    <property type="entry name" value="7-CARBOXY-7-DEAZAGUANINE SYNTHASE"/>
    <property type="match status" value="1"/>
</dbReference>
<keyword evidence="6 8" id="KW-0411">Iron-sulfur</keyword>
<feature type="binding site" evidence="8">
    <location>
        <position position="96"/>
    </location>
    <ligand>
        <name>S-adenosyl-L-methionine</name>
        <dbReference type="ChEBI" id="CHEBI:59789"/>
    </ligand>
</feature>
<evidence type="ECO:0000256" key="4">
    <source>
        <dbReference type="ARBA" id="ARBA00022842"/>
    </source>
</evidence>
<keyword evidence="5 8" id="KW-0408">Iron</keyword>
<dbReference type="InterPro" id="IPR058240">
    <property type="entry name" value="rSAM_sf"/>
</dbReference>
<dbReference type="InterPro" id="IPR024924">
    <property type="entry name" value="7-CO-7-deazaguanine_synth-like"/>
</dbReference>
<accession>A0A7T3BSE2</accession>
<dbReference type="CDD" id="cd01335">
    <property type="entry name" value="Radical_SAM"/>
    <property type="match status" value="1"/>
</dbReference>
<feature type="domain" description="Radical SAM core" evidence="9">
    <location>
        <begin position="44"/>
        <end position="247"/>
    </location>
</feature>
<dbReference type="HAMAP" id="MF_00917">
    <property type="entry name" value="QueE"/>
    <property type="match status" value="1"/>
</dbReference>